<dbReference type="RefSeq" id="WP_129725905.1">
    <property type="nucleotide sequence ID" value="NZ_LR215036.1"/>
</dbReference>
<dbReference type="Proteomes" id="UP000290985">
    <property type="component" value="Chromosome"/>
</dbReference>
<dbReference type="EMBL" id="LR215036">
    <property type="protein sequence ID" value="VEU75076.1"/>
    <property type="molecule type" value="Genomic_DNA"/>
</dbReference>
<evidence type="ECO:0000313" key="2">
    <source>
        <dbReference type="Proteomes" id="UP000290985"/>
    </source>
</evidence>
<protein>
    <submittedName>
        <fullName evidence="1">Uncharacterized protein</fullName>
    </submittedName>
</protein>
<keyword evidence="2" id="KW-1185">Reference proteome</keyword>
<dbReference type="AlphaFoldDB" id="A0A449B3B2"/>
<proteinExistence type="predicted"/>
<reference evidence="1 2" key="1">
    <citation type="submission" date="2019-01" db="EMBL/GenBank/DDBJ databases">
        <authorList>
            <consortium name="Pathogen Informatics"/>
        </authorList>
    </citation>
    <scope>NUCLEOTIDE SEQUENCE [LARGE SCALE GENOMIC DNA]</scope>
    <source>
        <strain evidence="1 2">NCTC10181</strain>
    </source>
</reference>
<gene>
    <name evidence="1" type="ORF">NCTC10181_00953</name>
</gene>
<sequence length="368" mass="44247">MLTKNKWNKATFELLEDYYDFNTNEFLNVINKNLKTLPTDKQTKYLNELEEIFKENNSTNSNYSEEERVKILYLATDILKLNPPYEFIRGVNLVLQEQFGYDEDAYFICEYLDQLNINAGRRWWEYLSEELKQDGIKSSLFKFNFEIGEFSQDDYYMFTGKRFEWISLEKLALKVLKSLKKVLLFLNKQIWWKQSDQFAQNLDFLKQKYDFDIHKNINEKFFKQVAKFYTTTQMTWIKYLEDIINSKIIKDENLGKYITDILNTTKNSEVIFELNGAFKDENYFEQCLKKASKESDEFANGTTILNFLDKNLKAQGTHYLKDNDIFIYSVIDKKTWYWIDENSYPIADMTQDEKNEQVLIYFSKKYSK</sequence>
<name>A0A449B3B2_9BACT</name>
<organism evidence="1 2">
    <name type="scientific">Mycoplasmopsis citelli</name>
    <dbReference type="NCBI Taxonomy" id="171281"/>
    <lineage>
        <taxon>Bacteria</taxon>
        <taxon>Bacillati</taxon>
        <taxon>Mycoplasmatota</taxon>
        <taxon>Mycoplasmoidales</taxon>
        <taxon>Metamycoplasmataceae</taxon>
        <taxon>Mycoplasmopsis</taxon>
    </lineage>
</organism>
<dbReference type="KEGG" id="mcit:NCTC10181_00953"/>
<accession>A0A449B3B2</accession>
<evidence type="ECO:0000313" key="1">
    <source>
        <dbReference type="EMBL" id="VEU75076.1"/>
    </source>
</evidence>